<dbReference type="PROSITE" id="PS51257">
    <property type="entry name" value="PROKAR_LIPOPROTEIN"/>
    <property type="match status" value="1"/>
</dbReference>
<reference evidence="2 3" key="1">
    <citation type="submission" date="2018-08" db="EMBL/GenBank/DDBJ databases">
        <title>Chitinophaga sp. K20C18050901, a novel bacterium isolated from forest soil.</title>
        <authorList>
            <person name="Wang C."/>
        </authorList>
    </citation>
    <scope>NUCLEOTIDE SEQUENCE [LARGE SCALE GENOMIC DNA]</scope>
    <source>
        <strain evidence="2 3">K20C18050901</strain>
    </source>
</reference>
<gene>
    <name evidence="2" type="ORF">DXN04_27700</name>
</gene>
<evidence type="ECO:0000313" key="2">
    <source>
        <dbReference type="EMBL" id="RFM31510.1"/>
    </source>
</evidence>
<dbReference type="EMBL" id="QTJV01000013">
    <property type="protein sequence ID" value="RFM31510.1"/>
    <property type="molecule type" value="Genomic_DNA"/>
</dbReference>
<sequence length="321" mass="35211">MKNYLLIPAALFLFLSCKRDATTPPTPPPTNAEKVTIHLQLSGDITTSIGDLRKTSIAARSAYDSTIYGVNIRTGQGALYAQGLFDNTDSISIDLLKDSSYIVNVAAIKRGSGLGLWWQLSVNGGKQYAYPIHRILQNRMVYAVNETMEPGFIDSLNNMSIVTDTLANTFAKYPLSQADTYFGSTNYTARDASNTTISLLLKRLAFAIRYDVHNLTSGYVQATYGGQMMPDTLRTNDTLPIRIYTADLFRTQDSIPGAQLQVTLTWIKGGGNAIVLGTKPVRPKRSSLTAISVFLNTDSLNVSPNFQLTDTAWTGTTNFDF</sequence>
<accession>A0A3E1NUB3</accession>
<dbReference type="AlphaFoldDB" id="A0A3E1NUB3"/>
<feature type="signal peptide" evidence="1">
    <location>
        <begin position="1"/>
        <end position="21"/>
    </location>
</feature>
<organism evidence="2 3">
    <name type="scientific">Chitinophaga silvisoli</name>
    <dbReference type="NCBI Taxonomy" id="2291814"/>
    <lineage>
        <taxon>Bacteria</taxon>
        <taxon>Pseudomonadati</taxon>
        <taxon>Bacteroidota</taxon>
        <taxon>Chitinophagia</taxon>
        <taxon>Chitinophagales</taxon>
        <taxon>Chitinophagaceae</taxon>
        <taxon>Chitinophaga</taxon>
    </lineage>
</organism>
<protein>
    <submittedName>
        <fullName evidence="2">Uncharacterized protein</fullName>
    </submittedName>
</protein>
<evidence type="ECO:0000313" key="3">
    <source>
        <dbReference type="Proteomes" id="UP000261174"/>
    </source>
</evidence>
<dbReference type="RefSeq" id="WP_116856666.1">
    <property type="nucleotide sequence ID" value="NZ_QTJV01000013.1"/>
</dbReference>
<dbReference type="Proteomes" id="UP000261174">
    <property type="component" value="Unassembled WGS sequence"/>
</dbReference>
<name>A0A3E1NUB3_9BACT</name>
<evidence type="ECO:0000256" key="1">
    <source>
        <dbReference type="SAM" id="SignalP"/>
    </source>
</evidence>
<comment type="caution">
    <text evidence="2">The sequence shown here is derived from an EMBL/GenBank/DDBJ whole genome shotgun (WGS) entry which is preliminary data.</text>
</comment>
<proteinExistence type="predicted"/>
<dbReference type="OrthoDB" id="632068at2"/>
<feature type="chain" id="PRO_5017597961" evidence="1">
    <location>
        <begin position="22"/>
        <end position="321"/>
    </location>
</feature>
<keyword evidence="3" id="KW-1185">Reference proteome</keyword>
<keyword evidence="1" id="KW-0732">Signal</keyword>